<dbReference type="InterPro" id="IPR003661">
    <property type="entry name" value="HisK_dim/P_dom"/>
</dbReference>
<dbReference type="Gene3D" id="1.10.287.130">
    <property type="match status" value="1"/>
</dbReference>
<dbReference type="InterPro" id="IPR036890">
    <property type="entry name" value="HATPase_C_sf"/>
</dbReference>
<dbReference type="PRINTS" id="PR00344">
    <property type="entry name" value="BCTRLSENSOR"/>
</dbReference>
<feature type="region of interest" description="Disordered" evidence="10">
    <location>
        <begin position="106"/>
        <end position="156"/>
    </location>
</feature>
<dbReference type="EC" id="2.7.13.3" evidence="3"/>
<dbReference type="Gene3D" id="3.30.565.10">
    <property type="entry name" value="Histidine kinase-like ATPase, C-terminal domain"/>
    <property type="match status" value="1"/>
</dbReference>
<dbReference type="PROSITE" id="PS50885">
    <property type="entry name" value="HAMP"/>
    <property type="match status" value="1"/>
</dbReference>
<dbReference type="PROSITE" id="PS50109">
    <property type="entry name" value="HIS_KIN"/>
    <property type="match status" value="1"/>
</dbReference>
<sequence length="499" mass="53796">MKLRIPLALKIGLWLILNLLLLVGVGVALLLGNGGIRGVMERSVGDQLRNVGDVIMAEYNREPLAGRERLLAGYSADYRLSFYVFLNPGEQVGGPDVALPERIASKMGQPARRPPPRRAEDARPPPSRDGSRPPPPPPSAQEQLPRRMDDGSVPGRVLERIDPPGQWWFGVRVPVRVSPETAPQPGTLFAVSDSAWAFGSLLDLRPVLGAVGLAVVLSVLFWLPLVIRMTRALRTLSQATERIAEGNFATRVPTKRRDEIGHLGESINTMAGRLHTLVDGQKKFLADVAHELGSPVGRLQVGTSILEERVPSELRPALADVREEVEQMGQLVGELLDFTKAGMRSPEAVLMAVPLKPLVGQVVAREAGGRDVELRIAPDLTALADALLLERTLGNIVRNAVRCGGENVRIQIMAQLIVPDRIDVVVADDGPGVPSEALARLGEPFYRPDLARVRSAGGVGLGLSIVRSSVKAMGGTVRFTNRTPRGFQVEVELSAASSA</sequence>
<evidence type="ECO:0000256" key="1">
    <source>
        <dbReference type="ARBA" id="ARBA00000085"/>
    </source>
</evidence>
<dbReference type="SUPFAM" id="SSF55874">
    <property type="entry name" value="ATPase domain of HSP90 chaperone/DNA topoisomerase II/histidine kinase"/>
    <property type="match status" value="1"/>
</dbReference>
<gene>
    <name evidence="14" type="ORF">PXH66_15440</name>
</gene>
<evidence type="ECO:0000256" key="6">
    <source>
        <dbReference type="ARBA" id="ARBA00022679"/>
    </source>
</evidence>
<dbReference type="PANTHER" id="PTHR44936:SF10">
    <property type="entry name" value="SENSOR PROTEIN RSTB"/>
    <property type="match status" value="1"/>
</dbReference>
<proteinExistence type="predicted"/>
<evidence type="ECO:0000256" key="8">
    <source>
        <dbReference type="ARBA" id="ARBA00022777"/>
    </source>
</evidence>
<comment type="catalytic activity">
    <reaction evidence="1">
        <text>ATP + protein L-histidine = ADP + protein N-phospho-L-histidine.</text>
        <dbReference type="EC" id="2.7.13.3"/>
    </reaction>
</comment>
<feature type="domain" description="Histidine kinase" evidence="12">
    <location>
        <begin position="287"/>
        <end position="497"/>
    </location>
</feature>
<protein>
    <recommendedName>
        <fullName evidence="3">histidine kinase</fullName>
        <ecNumber evidence="3">2.7.13.3</ecNumber>
    </recommendedName>
</protein>
<evidence type="ECO:0000256" key="2">
    <source>
        <dbReference type="ARBA" id="ARBA00004651"/>
    </source>
</evidence>
<dbReference type="SMART" id="SM00388">
    <property type="entry name" value="HisKA"/>
    <property type="match status" value="1"/>
</dbReference>
<evidence type="ECO:0000256" key="5">
    <source>
        <dbReference type="ARBA" id="ARBA00022553"/>
    </source>
</evidence>
<dbReference type="InterPro" id="IPR003660">
    <property type="entry name" value="HAMP_dom"/>
</dbReference>
<evidence type="ECO:0000256" key="9">
    <source>
        <dbReference type="ARBA" id="ARBA00022840"/>
    </source>
</evidence>
<dbReference type="KEGG" id="slom:PXH66_15440"/>
<dbReference type="CDD" id="cd00082">
    <property type="entry name" value="HisKA"/>
    <property type="match status" value="1"/>
</dbReference>
<dbReference type="AlphaFoldDB" id="A0AAE9ZV80"/>
<dbReference type="GO" id="GO:0000155">
    <property type="term" value="F:phosphorelay sensor kinase activity"/>
    <property type="evidence" value="ECO:0007669"/>
    <property type="project" value="InterPro"/>
</dbReference>
<dbReference type="Proteomes" id="UP001218638">
    <property type="component" value="Chromosome"/>
</dbReference>
<evidence type="ECO:0000256" key="11">
    <source>
        <dbReference type="SAM" id="Phobius"/>
    </source>
</evidence>
<evidence type="ECO:0000313" key="15">
    <source>
        <dbReference type="Proteomes" id="UP001218638"/>
    </source>
</evidence>
<keyword evidence="8 14" id="KW-0418">Kinase</keyword>
<keyword evidence="11" id="KW-0812">Transmembrane</keyword>
<dbReference type="EMBL" id="CP119075">
    <property type="protein sequence ID" value="WED63729.1"/>
    <property type="molecule type" value="Genomic_DNA"/>
</dbReference>
<dbReference type="SUPFAM" id="SSF47384">
    <property type="entry name" value="Homodimeric domain of signal transducing histidine kinase"/>
    <property type="match status" value="1"/>
</dbReference>
<dbReference type="SUPFAM" id="SSF158472">
    <property type="entry name" value="HAMP domain-like"/>
    <property type="match status" value="1"/>
</dbReference>
<dbReference type="Pfam" id="PF00672">
    <property type="entry name" value="HAMP"/>
    <property type="match status" value="1"/>
</dbReference>
<dbReference type="GO" id="GO:0005524">
    <property type="term" value="F:ATP binding"/>
    <property type="evidence" value="ECO:0007669"/>
    <property type="project" value="UniProtKB-KW"/>
</dbReference>
<keyword evidence="11" id="KW-1133">Transmembrane helix</keyword>
<keyword evidence="4" id="KW-1003">Cell membrane</keyword>
<dbReference type="GO" id="GO:0005886">
    <property type="term" value="C:plasma membrane"/>
    <property type="evidence" value="ECO:0007669"/>
    <property type="project" value="UniProtKB-SubCell"/>
</dbReference>
<reference evidence="14" key="1">
    <citation type="submission" date="2023-03" db="EMBL/GenBank/DDBJ databases">
        <title>Lomoglobus Profundus gen. nov., sp. nov., a novel member of the phylum Verrucomicrobia, isolated from deep-marine sediment of South China Sea.</title>
        <authorList>
            <person name="Ahmad T."/>
            <person name="Ishaq S.E."/>
            <person name="Wang F."/>
        </authorList>
    </citation>
    <scope>NUCLEOTIDE SEQUENCE</scope>
    <source>
        <strain evidence="14">LMO-M01</strain>
    </source>
</reference>
<feature type="domain" description="HAMP" evidence="13">
    <location>
        <begin position="227"/>
        <end position="279"/>
    </location>
</feature>
<dbReference type="RefSeq" id="WP_330930431.1">
    <property type="nucleotide sequence ID" value="NZ_CP119075.1"/>
</dbReference>
<evidence type="ECO:0000259" key="13">
    <source>
        <dbReference type="PROSITE" id="PS50885"/>
    </source>
</evidence>
<feature type="transmembrane region" description="Helical" evidence="11">
    <location>
        <begin position="12"/>
        <end position="32"/>
    </location>
</feature>
<dbReference type="InterPro" id="IPR003594">
    <property type="entry name" value="HATPase_dom"/>
</dbReference>
<dbReference type="InterPro" id="IPR036097">
    <property type="entry name" value="HisK_dim/P_sf"/>
</dbReference>
<evidence type="ECO:0000259" key="12">
    <source>
        <dbReference type="PROSITE" id="PS50109"/>
    </source>
</evidence>
<keyword evidence="7" id="KW-0547">Nucleotide-binding</keyword>
<evidence type="ECO:0000256" key="10">
    <source>
        <dbReference type="SAM" id="MobiDB-lite"/>
    </source>
</evidence>
<dbReference type="InterPro" id="IPR050980">
    <property type="entry name" value="2C_sensor_his_kinase"/>
</dbReference>
<dbReference type="SMART" id="SM00387">
    <property type="entry name" value="HATPase_c"/>
    <property type="match status" value="1"/>
</dbReference>
<organism evidence="14 15">
    <name type="scientific">Synoicihabitans lomoniglobus</name>
    <dbReference type="NCBI Taxonomy" id="2909285"/>
    <lineage>
        <taxon>Bacteria</taxon>
        <taxon>Pseudomonadati</taxon>
        <taxon>Verrucomicrobiota</taxon>
        <taxon>Opitutia</taxon>
        <taxon>Opitutales</taxon>
        <taxon>Opitutaceae</taxon>
        <taxon>Synoicihabitans</taxon>
    </lineage>
</organism>
<evidence type="ECO:0000256" key="4">
    <source>
        <dbReference type="ARBA" id="ARBA00022475"/>
    </source>
</evidence>
<evidence type="ECO:0000256" key="7">
    <source>
        <dbReference type="ARBA" id="ARBA00022741"/>
    </source>
</evidence>
<feature type="compositionally biased region" description="Pro residues" evidence="10">
    <location>
        <begin position="124"/>
        <end position="139"/>
    </location>
</feature>
<dbReference type="PANTHER" id="PTHR44936">
    <property type="entry name" value="SENSOR PROTEIN CREC"/>
    <property type="match status" value="1"/>
</dbReference>
<keyword evidence="5" id="KW-0597">Phosphoprotein</keyword>
<accession>A0AAE9ZV80</accession>
<dbReference type="CDD" id="cd06225">
    <property type="entry name" value="HAMP"/>
    <property type="match status" value="1"/>
</dbReference>
<feature type="transmembrane region" description="Helical" evidence="11">
    <location>
        <begin position="207"/>
        <end position="227"/>
    </location>
</feature>
<dbReference type="Pfam" id="PF02518">
    <property type="entry name" value="HATPase_c"/>
    <property type="match status" value="1"/>
</dbReference>
<dbReference type="Pfam" id="PF00512">
    <property type="entry name" value="HisKA"/>
    <property type="match status" value="1"/>
</dbReference>
<dbReference type="CDD" id="cd00075">
    <property type="entry name" value="HATPase"/>
    <property type="match status" value="1"/>
</dbReference>
<evidence type="ECO:0000256" key="3">
    <source>
        <dbReference type="ARBA" id="ARBA00012438"/>
    </source>
</evidence>
<keyword evidence="6" id="KW-0808">Transferase</keyword>
<name>A0AAE9ZV80_9BACT</name>
<dbReference type="Gene3D" id="6.10.340.10">
    <property type="match status" value="1"/>
</dbReference>
<evidence type="ECO:0000313" key="14">
    <source>
        <dbReference type="EMBL" id="WED63729.1"/>
    </source>
</evidence>
<dbReference type="InterPro" id="IPR004358">
    <property type="entry name" value="Sig_transdc_His_kin-like_C"/>
</dbReference>
<keyword evidence="11" id="KW-0472">Membrane</keyword>
<dbReference type="InterPro" id="IPR005467">
    <property type="entry name" value="His_kinase_dom"/>
</dbReference>
<keyword evidence="9" id="KW-0067">ATP-binding</keyword>
<comment type="subcellular location">
    <subcellularLocation>
        <location evidence="2">Cell membrane</location>
        <topology evidence="2">Multi-pass membrane protein</topology>
    </subcellularLocation>
</comment>
<keyword evidence="15" id="KW-1185">Reference proteome</keyword>
<dbReference type="SMART" id="SM00304">
    <property type="entry name" value="HAMP"/>
    <property type="match status" value="1"/>
</dbReference>